<dbReference type="GO" id="GO:0015031">
    <property type="term" value="P:protein transport"/>
    <property type="evidence" value="ECO:0007669"/>
    <property type="project" value="InterPro"/>
</dbReference>
<dbReference type="Pfam" id="PF00344">
    <property type="entry name" value="SecY"/>
    <property type="match status" value="1"/>
</dbReference>
<dbReference type="PIRSF" id="PIRSF004557">
    <property type="entry name" value="SecY"/>
    <property type="match status" value="1"/>
</dbReference>
<dbReference type="OMA" id="MSICGGY"/>
<keyword evidence="4" id="KW-1185">Reference proteome</keyword>
<reference evidence="3 4" key="1">
    <citation type="journal article" date="2007" name="Proc. Natl. Acad. Sci. U.S.A.">
        <title>The tiny eukaryote Ostreococcus provides genomic insights into the paradox of plankton speciation.</title>
        <authorList>
            <person name="Palenik B."/>
            <person name="Grimwood J."/>
            <person name="Aerts A."/>
            <person name="Rouze P."/>
            <person name="Salamov A."/>
            <person name="Putnam N."/>
            <person name="Dupont C."/>
            <person name="Jorgensen R."/>
            <person name="Derelle E."/>
            <person name="Rombauts S."/>
            <person name="Zhou K."/>
            <person name="Otillar R."/>
            <person name="Merchant S.S."/>
            <person name="Podell S."/>
            <person name="Gaasterland T."/>
            <person name="Napoli C."/>
            <person name="Gendler K."/>
            <person name="Manuell A."/>
            <person name="Tai V."/>
            <person name="Vallon O."/>
            <person name="Piganeau G."/>
            <person name="Jancek S."/>
            <person name="Heijde M."/>
            <person name="Jabbari K."/>
            <person name="Bowler C."/>
            <person name="Lohr M."/>
            <person name="Robbens S."/>
            <person name="Werner G."/>
            <person name="Dubchak I."/>
            <person name="Pazour G.J."/>
            <person name="Ren Q."/>
            <person name="Paulsen I."/>
            <person name="Delwiche C."/>
            <person name="Schmutz J."/>
            <person name="Rokhsar D."/>
            <person name="Van de Peer Y."/>
            <person name="Moreau H."/>
            <person name="Grigoriev I.V."/>
        </authorList>
    </citation>
    <scope>NUCLEOTIDE SEQUENCE [LARGE SCALE GENOMIC DNA]</scope>
    <source>
        <strain evidence="3 4">CCE9901</strain>
    </source>
</reference>
<dbReference type="Proteomes" id="UP000001568">
    <property type="component" value="Chromosome 8"/>
</dbReference>
<dbReference type="eggNOG" id="ENOG502QPS8">
    <property type="taxonomic scope" value="Eukaryota"/>
</dbReference>
<feature type="transmembrane region" description="Helical" evidence="2">
    <location>
        <begin position="175"/>
        <end position="195"/>
    </location>
</feature>
<keyword evidence="2" id="KW-0472">Membrane</keyword>
<feature type="transmembrane region" description="Helical" evidence="2">
    <location>
        <begin position="300"/>
        <end position="318"/>
    </location>
</feature>
<evidence type="ECO:0000256" key="2">
    <source>
        <dbReference type="SAM" id="Phobius"/>
    </source>
</evidence>
<dbReference type="STRING" id="436017.A4S1P5"/>
<dbReference type="InterPro" id="IPR023201">
    <property type="entry name" value="SecY_dom_sf"/>
</dbReference>
<evidence type="ECO:0000313" key="4">
    <source>
        <dbReference type="Proteomes" id="UP000001568"/>
    </source>
</evidence>
<dbReference type="SUPFAM" id="SSF103491">
    <property type="entry name" value="Preprotein translocase SecY subunit"/>
    <property type="match status" value="1"/>
</dbReference>
<dbReference type="Gramene" id="ABO97696">
    <property type="protein sequence ID" value="ABO97696"/>
    <property type="gene ID" value="OSTLU_33175"/>
</dbReference>
<sequence length="421" mass="45206">MVFVRAGLLLPSRFYASTGGYESPFSMSTLMSTFAGSGGAALDAMANALGGDKTAAVTQGANWLADSMSAGGGVPWFHIGIGPFIGASIAMSVVVAFSPDLQRMRKDEMGRETIEWWTRLMTLAIAVIQSVIEARTLKVYSLVGTGLGYYLAVVPMFITGALAITWVADEITDYGLGQGSSVIITMSICGGYFAALKALLPKIMTDFSFATALPAFAFFGVLMLGTVLLEQGTAKVPLQYFQGPSGSAGLPKAFKEDEGDHIPFKINPTNMQPVIFSMFLLSALQWLPFGFLSWINGQSVGYFVLLFILVFAGTYVDLQNTPQDISEYIMKIGARVPGIRPGTKTVEFFSRVQAGARFFGGILLATIATICSLTDLWMSKTTGQSIGLTSMLIVVSTVIAVKRQIQAMSQMPKMDEVLQTM</sequence>
<dbReference type="Gene3D" id="1.10.3370.10">
    <property type="entry name" value="SecY subunit domain"/>
    <property type="match status" value="1"/>
</dbReference>
<dbReference type="HOGENOM" id="CLU_030313_3_1_1"/>
<feature type="transmembrane region" description="Helical" evidence="2">
    <location>
        <begin position="76"/>
        <end position="96"/>
    </location>
</feature>
<organism evidence="3 4">
    <name type="scientific">Ostreococcus lucimarinus (strain CCE9901)</name>
    <dbReference type="NCBI Taxonomy" id="436017"/>
    <lineage>
        <taxon>Eukaryota</taxon>
        <taxon>Viridiplantae</taxon>
        <taxon>Chlorophyta</taxon>
        <taxon>Mamiellophyceae</taxon>
        <taxon>Mamiellales</taxon>
        <taxon>Bathycoccaceae</taxon>
        <taxon>Ostreococcus</taxon>
    </lineage>
</organism>
<comment type="similarity">
    <text evidence="1">Belongs to the SecY/SEC61-alpha family.</text>
</comment>
<dbReference type="KEGG" id="olu:OSTLU_33175"/>
<keyword evidence="2" id="KW-1133">Transmembrane helix</keyword>
<feature type="transmembrane region" description="Helical" evidence="2">
    <location>
        <begin position="147"/>
        <end position="168"/>
    </location>
</feature>
<protein>
    <submittedName>
        <fullName evidence="3">IISP family transporter: preprotein translocase SecY subunit</fullName>
    </submittedName>
</protein>
<keyword evidence="2" id="KW-0812">Transmembrane</keyword>
<dbReference type="PRINTS" id="PR00303">
    <property type="entry name" value="SECYTRNLCASE"/>
</dbReference>
<evidence type="ECO:0000256" key="1">
    <source>
        <dbReference type="RuleBase" id="RU004349"/>
    </source>
</evidence>
<evidence type="ECO:0000313" key="3">
    <source>
        <dbReference type="EMBL" id="ABO97696.1"/>
    </source>
</evidence>
<name>A4S1P5_OSTLU</name>
<feature type="transmembrane region" description="Helical" evidence="2">
    <location>
        <begin position="384"/>
        <end position="401"/>
    </location>
</feature>
<dbReference type="InterPro" id="IPR002208">
    <property type="entry name" value="SecY/SEC61-alpha"/>
</dbReference>
<dbReference type="PANTHER" id="PTHR10906">
    <property type="entry name" value="SECY/SEC61-ALPHA FAMILY MEMBER"/>
    <property type="match status" value="1"/>
</dbReference>
<accession>A4S1P5</accession>
<feature type="transmembrane region" description="Helical" evidence="2">
    <location>
        <begin position="358"/>
        <end position="378"/>
    </location>
</feature>
<gene>
    <name evidence="3" type="ORF">OSTLU_33175</name>
</gene>
<dbReference type="EMBL" id="CP000588">
    <property type="protein sequence ID" value="ABO97696.1"/>
    <property type="molecule type" value="Genomic_DNA"/>
</dbReference>
<dbReference type="AlphaFoldDB" id="A4S1P5"/>
<dbReference type="GeneID" id="5003184"/>
<dbReference type="GO" id="GO:0016020">
    <property type="term" value="C:membrane"/>
    <property type="evidence" value="ECO:0007669"/>
    <property type="project" value="InterPro"/>
</dbReference>
<dbReference type="RefSeq" id="XP_001419403.1">
    <property type="nucleotide sequence ID" value="XM_001419366.1"/>
</dbReference>
<proteinExistence type="inferred from homology"/>
<feature type="transmembrane region" description="Helical" evidence="2">
    <location>
        <begin position="207"/>
        <end position="229"/>
    </location>
</feature>
<dbReference type="OrthoDB" id="1903502at2759"/>